<keyword evidence="1" id="KW-0812">Transmembrane</keyword>
<dbReference type="NCBIfam" id="TIGR04294">
    <property type="entry name" value="pre_pil_HX9DG"/>
    <property type="match status" value="1"/>
</dbReference>
<dbReference type="AlphaFoldDB" id="A3ZN67"/>
<dbReference type="eggNOG" id="COG2165">
    <property type="taxonomic scope" value="Bacteria"/>
</dbReference>
<feature type="domain" description="DUF1559" evidence="2">
    <location>
        <begin position="40"/>
        <end position="317"/>
    </location>
</feature>
<dbReference type="OrthoDB" id="241541at2"/>
<dbReference type="InterPro" id="IPR027558">
    <property type="entry name" value="Pre_pil_HX9DG_C"/>
</dbReference>
<dbReference type="InterPro" id="IPR011453">
    <property type="entry name" value="DUF1559"/>
</dbReference>
<dbReference type="HOGENOM" id="CLU_041661_0_0_0"/>
<feature type="transmembrane region" description="Helical" evidence="1">
    <location>
        <begin position="14"/>
        <end position="39"/>
    </location>
</feature>
<keyword evidence="1" id="KW-1133">Transmembrane helix</keyword>
<dbReference type="Pfam" id="PF07963">
    <property type="entry name" value="N_methyl"/>
    <property type="match status" value="1"/>
</dbReference>
<dbReference type="NCBIfam" id="TIGR02532">
    <property type="entry name" value="IV_pilin_GFxxxE"/>
    <property type="match status" value="1"/>
</dbReference>
<dbReference type="Proteomes" id="UP000004358">
    <property type="component" value="Unassembled WGS sequence"/>
</dbReference>
<dbReference type="EMBL" id="AANZ01000003">
    <property type="protein sequence ID" value="EAQ81759.1"/>
    <property type="molecule type" value="Genomic_DNA"/>
</dbReference>
<protein>
    <recommendedName>
        <fullName evidence="2">DUF1559 domain-containing protein</fullName>
    </recommendedName>
</protein>
<dbReference type="InterPro" id="IPR012902">
    <property type="entry name" value="N_methyl_site"/>
</dbReference>
<sequence>MHFSRRLLAPDRRLAFTLVELLVVIAIIGVLIALLLPAVQQARESARRMQCINRMKQIGLALHTYHDTYSAFPAMQIQAAPARPSGFASLLPYIEQTAIYDGMTSASPPYGSADWNPTHQSTLIPELACPSDPNWDSRAYVNGRKPRSYHFSVGDSIRSNDTVDSSKRGMFVTQLNRDFSDLSDGTSNTVAISEVVVGPNDITRTLKGNVAVTPGINANPSSPADCWAARGTNGMVNSAVTVTAESYVHRAPGSRWAEGRVFFSGFSTVLPPNAPRCTTASTDATWGIWTPSSFHPGGVNVGYADGSTHFIPETIDSGDPTATEVTSGPSPYGVWGAMGTISSGEVTANF</sequence>
<dbReference type="SUPFAM" id="SSF54523">
    <property type="entry name" value="Pili subunits"/>
    <property type="match status" value="1"/>
</dbReference>
<comment type="caution">
    <text evidence="3">The sequence shown here is derived from an EMBL/GenBank/DDBJ whole genome shotgun (WGS) entry which is preliminary data.</text>
</comment>
<dbReference type="RefSeq" id="WP_002651187.1">
    <property type="nucleotide sequence ID" value="NZ_CH672376.1"/>
</dbReference>
<evidence type="ECO:0000259" key="2">
    <source>
        <dbReference type="Pfam" id="PF07596"/>
    </source>
</evidence>
<dbReference type="Gene3D" id="3.30.700.10">
    <property type="entry name" value="Glycoprotein, Type 4 Pilin"/>
    <property type="match status" value="1"/>
</dbReference>
<dbReference type="STRING" id="314230.DSM3645_16445"/>
<proteinExistence type="predicted"/>
<organism evidence="3 4">
    <name type="scientific">Blastopirellula marina DSM 3645</name>
    <dbReference type="NCBI Taxonomy" id="314230"/>
    <lineage>
        <taxon>Bacteria</taxon>
        <taxon>Pseudomonadati</taxon>
        <taxon>Planctomycetota</taxon>
        <taxon>Planctomycetia</taxon>
        <taxon>Pirellulales</taxon>
        <taxon>Pirellulaceae</taxon>
        <taxon>Blastopirellula</taxon>
    </lineage>
</organism>
<dbReference type="PANTHER" id="PTHR30093:SF2">
    <property type="entry name" value="TYPE II SECRETION SYSTEM PROTEIN H"/>
    <property type="match status" value="1"/>
</dbReference>
<name>A3ZN67_9BACT</name>
<keyword evidence="1" id="KW-0472">Membrane</keyword>
<dbReference type="PANTHER" id="PTHR30093">
    <property type="entry name" value="GENERAL SECRETION PATHWAY PROTEIN G"/>
    <property type="match status" value="1"/>
</dbReference>
<reference evidence="3 4" key="1">
    <citation type="submission" date="2006-02" db="EMBL/GenBank/DDBJ databases">
        <authorList>
            <person name="Amann R."/>
            <person name="Ferriera S."/>
            <person name="Johnson J."/>
            <person name="Kravitz S."/>
            <person name="Halpern A."/>
            <person name="Remington K."/>
            <person name="Beeson K."/>
            <person name="Tran B."/>
            <person name="Rogers Y.-H."/>
            <person name="Friedman R."/>
            <person name="Venter J.C."/>
        </authorList>
    </citation>
    <scope>NUCLEOTIDE SEQUENCE [LARGE SCALE GENOMIC DNA]</scope>
    <source>
        <strain evidence="3 4">DSM 3645</strain>
    </source>
</reference>
<dbReference type="Pfam" id="PF07596">
    <property type="entry name" value="SBP_bac_10"/>
    <property type="match status" value="1"/>
</dbReference>
<evidence type="ECO:0000313" key="3">
    <source>
        <dbReference type="EMBL" id="EAQ81759.1"/>
    </source>
</evidence>
<gene>
    <name evidence="3" type="ORF">DSM3645_16445</name>
</gene>
<evidence type="ECO:0000256" key="1">
    <source>
        <dbReference type="SAM" id="Phobius"/>
    </source>
</evidence>
<dbReference type="InterPro" id="IPR045584">
    <property type="entry name" value="Pilin-like"/>
</dbReference>
<evidence type="ECO:0000313" key="4">
    <source>
        <dbReference type="Proteomes" id="UP000004358"/>
    </source>
</evidence>
<accession>A3ZN67</accession>